<keyword evidence="2" id="KW-1185">Reference proteome</keyword>
<dbReference type="Proteomes" id="UP000499080">
    <property type="component" value="Unassembled WGS sequence"/>
</dbReference>
<evidence type="ECO:0000313" key="2">
    <source>
        <dbReference type="Proteomes" id="UP000499080"/>
    </source>
</evidence>
<proteinExistence type="predicted"/>
<accession>A0A4Y2L8P6</accession>
<sequence length="96" mass="11338">MDSFQNTMKKKLNFTPIKVNTETLVGTMINLAWKRHSHRYLQWDWFLCVQAWPGDMTSRRVEQVSFCLLVGDWPAICRQTFQSFLIGRSAQVKELK</sequence>
<dbReference type="EMBL" id="BGPR01005511">
    <property type="protein sequence ID" value="GBN10854.1"/>
    <property type="molecule type" value="Genomic_DNA"/>
</dbReference>
<reference evidence="1 2" key="1">
    <citation type="journal article" date="2019" name="Sci. Rep.">
        <title>Orb-weaving spider Araneus ventricosus genome elucidates the spidroin gene catalogue.</title>
        <authorList>
            <person name="Kono N."/>
            <person name="Nakamura H."/>
            <person name="Ohtoshi R."/>
            <person name="Moran D.A.P."/>
            <person name="Shinohara A."/>
            <person name="Yoshida Y."/>
            <person name="Fujiwara M."/>
            <person name="Mori M."/>
            <person name="Tomita M."/>
            <person name="Arakawa K."/>
        </authorList>
    </citation>
    <scope>NUCLEOTIDE SEQUENCE [LARGE SCALE GENOMIC DNA]</scope>
</reference>
<dbReference type="AlphaFoldDB" id="A0A4Y2L8P6"/>
<protein>
    <submittedName>
        <fullName evidence="1">Uncharacterized protein</fullName>
    </submittedName>
</protein>
<name>A0A4Y2L8P6_ARAVE</name>
<organism evidence="1 2">
    <name type="scientific">Araneus ventricosus</name>
    <name type="common">Orbweaver spider</name>
    <name type="synonym">Epeira ventricosa</name>
    <dbReference type="NCBI Taxonomy" id="182803"/>
    <lineage>
        <taxon>Eukaryota</taxon>
        <taxon>Metazoa</taxon>
        <taxon>Ecdysozoa</taxon>
        <taxon>Arthropoda</taxon>
        <taxon>Chelicerata</taxon>
        <taxon>Arachnida</taxon>
        <taxon>Araneae</taxon>
        <taxon>Araneomorphae</taxon>
        <taxon>Entelegynae</taxon>
        <taxon>Araneoidea</taxon>
        <taxon>Araneidae</taxon>
        <taxon>Araneus</taxon>
    </lineage>
</organism>
<evidence type="ECO:0000313" key="1">
    <source>
        <dbReference type="EMBL" id="GBN10854.1"/>
    </source>
</evidence>
<gene>
    <name evidence="1" type="ORF">AVEN_81788_1</name>
</gene>
<comment type="caution">
    <text evidence="1">The sequence shown here is derived from an EMBL/GenBank/DDBJ whole genome shotgun (WGS) entry which is preliminary data.</text>
</comment>